<dbReference type="PANTHER" id="PTHR43431:SF7">
    <property type="entry name" value="OXIDOREDUCTASE, SHORT CHAIN DEHYDROGENASE_REDUCTASE FAMILY (AFU_ORTHOLOGUE AFUA_5G14000)"/>
    <property type="match status" value="1"/>
</dbReference>
<dbReference type="STRING" id="47428.A0A284S4D8"/>
<organism evidence="2 3">
    <name type="scientific">Armillaria ostoyae</name>
    <name type="common">Armillaria root rot fungus</name>
    <dbReference type="NCBI Taxonomy" id="47428"/>
    <lineage>
        <taxon>Eukaryota</taxon>
        <taxon>Fungi</taxon>
        <taxon>Dikarya</taxon>
        <taxon>Basidiomycota</taxon>
        <taxon>Agaricomycotina</taxon>
        <taxon>Agaricomycetes</taxon>
        <taxon>Agaricomycetidae</taxon>
        <taxon>Agaricales</taxon>
        <taxon>Marasmiineae</taxon>
        <taxon>Physalacriaceae</taxon>
        <taxon>Armillaria</taxon>
    </lineage>
</organism>
<dbReference type="Pfam" id="PF00106">
    <property type="entry name" value="adh_short"/>
    <property type="match status" value="1"/>
</dbReference>
<reference evidence="3" key="1">
    <citation type="journal article" date="2017" name="Nat. Ecol. Evol.">
        <title>Genome expansion and lineage-specific genetic innovations in the forest pathogenic fungi Armillaria.</title>
        <authorList>
            <person name="Sipos G."/>
            <person name="Prasanna A.N."/>
            <person name="Walter M.C."/>
            <person name="O'Connor E."/>
            <person name="Balint B."/>
            <person name="Krizsan K."/>
            <person name="Kiss B."/>
            <person name="Hess J."/>
            <person name="Varga T."/>
            <person name="Slot J."/>
            <person name="Riley R."/>
            <person name="Boka B."/>
            <person name="Rigling D."/>
            <person name="Barry K."/>
            <person name="Lee J."/>
            <person name="Mihaltcheva S."/>
            <person name="LaButti K."/>
            <person name="Lipzen A."/>
            <person name="Waldron R."/>
            <person name="Moloney N.M."/>
            <person name="Sperisen C."/>
            <person name="Kredics L."/>
            <person name="Vagvoelgyi C."/>
            <person name="Patrignani A."/>
            <person name="Fitzpatrick D."/>
            <person name="Nagy I."/>
            <person name="Doyle S."/>
            <person name="Anderson J.B."/>
            <person name="Grigoriev I.V."/>
            <person name="Gueldener U."/>
            <person name="Muensterkoetter M."/>
            <person name="Nagy L.G."/>
        </authorList>
    </citation>
    <scope>NUCLEOTIDE SEQUENCE [LARGE SCALE GENOMIC DNA]</scope>
    <source>
        <strain evidence="3">C18/9</strain>
    </source>
</reference>
<feature type="region of interest" description="Disordered" evidence="1">
    <location>
        <begin position="1"/>
        <end position="55"/>
    </location>
</feature>
<evidence type="ECO:0000313" key="3">
    <source>
        <dbReference type="Proteomes" id="UP000219338"/>
    </source>
</evidence>
<evidence type="ECO:0000256" key="1">
    <source>
        <dbReference type="SAM" id="MobiDB-lite"/>
    </source>
</evidence>
<dbReference type="InterPro" id="IPR036291">
    <property type="entry name" value="NAD(P)-bd_dom_sf"/>
</dbReference>
<dbReference type="PANTHER" id="PTHR43431">
    <property type="entry name" value="OXIDOREDUCTASE, SHORT CHAIN DEHYDROGENASE/REDUCTASE FAMILY (AFU_ORTHOLOGUE AFUA_5G14000)"/>
    <property type="match status" value="1"/>
</dbReference>
<evidence type="ECO:0008006" key="4">
    <source>
        <dbReference type="Google" id="ProtNLM"/>
    </source>
</evidence>
<protein>
    <recommendedName>
        <fullName evidence="4">NAD(P)-binding protein</fullName>
    </recommendedName>
</protein>
<accession>A0A284S4D8</accession>
<feature type="region of interest" description="Disordered" evidence="1">
    <location>
        <begin position="126"/>
        <end position="240"/>
    </location>
</feature>
<feature type="compositionally biased region" description="Polar residues" evidence="1">
    <location>
        <begin position="97"/>
        <end position="112"/>
    </location>
</feature>
<feature type="region of interest" description="Disordered" evidence="1">
    <location>
        <begin position="88"/>
        <end position="113"/>
    </location>
</feature>
<feature type="compositionally biased region" description="Polar residues" evidence="1">
    <location>
        <begin position="1"/>
        <end position="13"/>
    </location>
</feature>
<keyword evidence="3" id="KW-1185">Reference proteome</keyword>
<dbReference type="Proteomes" id="UP000219338">
    <property type="component" value="Unassembled WGS sequence"/>
</dbReference>
<dbReference type="Gene3D" id="3.40.50.720">
    <property type="entry name" value="NAD(P)-binding Rossmann-like Domain"/>
    <property type="match status" value="1"/>
</dbReference>
<dbReference type="InterPro" id="IPR002347">
    <property type="entry name" value="SDR_fam"/>
</dbReference>
<feature type="compositionally biased region" description="Polar residues" evidence="1">
    <location>
        <begin position="159"/>
        <end position="171"/>
    </location>
</feature>
<dbReference type="EMBL" id="FUEG01000031">
    <property type="protein sequence ID" value="SJL15874.1"/>
    <property type="molecule type" value="Genomic_DNA"/>
</dbReference>
<feature type="compositionally biased region" description="Low complexity" evidence="1">
    <location>
        <begin position="223"/>
        <end position="234"/>
    </location>
</feature>
<sequence length="876" mass="96984">MSCSCTQSLSSIQEEPEDLEDRGRAFESDDDELDSKFPSPTTQMSSTQTTPEPDEFSDVLQYRLLEMEAKRQGFRTSWIRRSSSICSFSRSSLPSSTPGLNRTRSSSPSMTLGSDFFFSPCSEDRMSPTVHSMRQGECNSKRRRDDSLEDVRSSKRIRSNSNGYSDFTNEVTPLHRGLKRLRSGRHHDTPSPKKKPRLTHRSYSASQPASLRRAQSLRTDFPSCSSNSSSSSSSTHTRIITPTGTFRIPRLEPPPVPRKNNNAHLPPEWFLPMRLSPVHSLSRDPVPIIAPPSNHAAVPPLSLEAQAKRRLQLYVLRERQCHQSWELGCRKESTLEDWEDAIGVGQKFRREVVEWILEGTLRRQDGKDLHDQLTIVSTSRETRFHAAYLFLLFFFCSGGAAGKEWDGFEDMVWDMAVGAVAVSVKYHRDFLPPLLPIYAPSLQALAPHEMGFDELEDAQADLLSALDYVLGGTPVGVLDELWEALPSLRELFPSCPDNGGEWDLVLRETWRSLMICILEPDILSFPISLLSAAAVSEAILDVLLHQKVRNHDKQWCLLREEAEEGADGVLLDIQSVLGIGEMEMLECRKWIAVLQLSPSLYPSESMSSLKPLFIVAGVGNSAGTGAAAARLFAKNGYSVALISRARSGGGLDALAEEISEAGGTVSLSSDFCVSFRAKTQVKQAKAFSIPSYKPASITSAFESIDSYYPASQYALRAALFNVGHAVWKSFLETTEEEILETLDTNVVAAFSFSKNVITRLLSTQPDEKVGRGTLIFTGATASLRGNRTTSAFAAAKHGTRALSQSLAKEFGPRDGIHVAHAIIDGLIKTGSAVERNGEQMIGLNPDSIAKAYLDLAQQEKTAWTWELDLRPAEEQW</sequence>
<dbReference type="OrthoDB" id="3250555at2759"/>
<gene>
    <name evidence="2" type="ORF">ARMOST_19382</name>
</gene>
<feature type="compositionally biased region" description="Basic residues" evidence="1">
    <location>
        <begin position="176"/>
        <end position="185"/>
    </location>
</feature>
<name>A0A284S4D8_ARMOS</name>
<feature type="compositionally biased region" description="Low complexity" evidence="1">
    <location>
        <begin position="38"/>
        <end position="51"/>
    </location>
</feature>
<dbReference type="OMA" id="MICILEP"/>
<feature type="compositionally biased region" description="Basic and acidic residues" evidence="1">
    <location>
        <begin position="139"/>
        <end position="153"/>
    </location>
</feature>
<dbReference type="AlphaFoldDB" id="A0A284S4D8"/>
<evidence type="ECO:0000313" key="2">
    <source>
        <dbReference type="EMBL" id="SJL15874.1"/>
    </source>
</evidence>
<proteinExistence type="predicted"/>
<dbReference type="SUPFAM" id="SSF51735">
    <property type="entry name" value="NAD(P)-binding Rossmann-fold domains"/>
    <property type="match status" value="1"/>
</dbReference>